<reference evidence="1" key="1">
    <citation type="submission" date="2019-11" db="UniProtKB">
        <authorList>
            <consortium name="WormBaseParasite"/>
        </authorList>
    </citation>
    <scope>IDENTIFICATION</scope>
</reference>
<name>A0A5K3FIX5_MESCO</name>
<dbReference type="WBParaSite" id="MCU_008799-RA">
    <property type="protein sequence ID" value="MCU_008799-RA"/>
    <property type="gene ID" value="MCU_008799"/>
</dbReference>
<protein>
    <submittedName>
        <fullName evidence="1">Uncharacterized protein</fullName>
    </submittedName>
</protein>
<accession>A0A5K3FIX5</accession>
<proteinExistence type="predicted"/>
<evidence type="ECO:0000313" key="1">
    <source>
        <dbReference type="WBParaSite" id="MCU_008799-RA"/>
    </source>
</evidence>
<dbReference type="AlphaFoldDB" id="A0A5K3FIX5"/>
<sequence>MAWAKYVAVKPSPRSHAALNVIAKIVMSGGSCAIITDGKANNVVFTPPLTAYSDELHEKSKELRVRMSVLPTNIIVSYEFLINPLPRHTFLVILLDSALTSRLHHEVEFLLANPSPVLLARWLKQ</sequence>
<organism evidence="1">
    <name type="scientific">Mesocestoides corti</name>
    <name type="common">Flatworm</name>
    <dbReference type="NCBI Taxonomy" id="53468"/>
    <lineage>
        <taxon>Eukaryota</taxon>
        <taxon>Metazoa</taxon>
        <taxon>Spiralia</taxon>
        <taxon>Lophotrochozoa</taxon>
        <taxon>Platyhelminthes</taxon>
        <taxon>Cestoda</taxon>
        <taxon>Eucestoda</taxon>
        <taxon>Cyclophyllidea</taxon>
        <taxon>Mesocestoididae</taxon>
        <taxon>Mesocestoides</taxon>
    </lineage>
</organism>